<evidence type="ECO:0000313" key="5">
    <source>
        <dbReference type="Proteomes" id="UP001174677"/>
    </source>
</evidence>
<keyword evidence="5" id="KW-1185">Reference proteome</keyword>
<dbReference type="Pfam" id="PF00226">
    <property type="entry name" value="DnaJ"/>
    <property type="match status" value="1"/>
</dbReference>
<keyword evidence="2" id="KW-1133">Transmembrane helix</keyword>
<evidence type="ECO:0000259" key="3">
    <source>
        <dbReference type="PROSITE" id="PS50076"/>
    </source>
</evidence>
<dbReference type="SUPFAM" id="SSF46565">
    <property type="entry name" value="Chaperone J-domain"/>
    <property type="match status" value="1"/>
</dbReference>
<feature type="region of interest" description="Disordered" evidence="1">
    <location>
        <begin position="169"/>
        <end position="190"/>
    </location>
</feature>
<keyword evidence="2" id="KW-0472">Membrane</keyword>
<dbReference type="InterPro" id="IPR001623">
    <property type="entry name" value="DnaJ_domain"/>
</dbReference>
<gene>
    <name evidence="4" type="ORF">P3X46_019725</name>
</gene>
<accession>A0ABQ9LJL2</accession>
<evidence type="ECO:0000256" key="2">
    <source>
        <dbReference type="SAM" id="Phobius"/>
    </source>
</evidence>
<dbReference type="Gene3D" id="1.10.287.110">
    <property type="entry name" value="DnaJ domain"/>
    <property type="match status" value="1"/>
</dbReference>
<dbReference type="CDD" id="cd06257">
    <property type="entry name" value="DnaJ"/>
    <property type="match status" value="1"/>
</dbReference>
<dbReference type="PANTHER" id="PTHR47726:SF1">
    <property type="entry name" value="NAD(P)H-QUINONE OXIDOREDUCTASE SUBUNIT U, CHLOROPLASTIC"/>
    <property type="match status" value="1"/>
</dbReference>
<feature type="domain" description="J" evidence="3">
    <location>
        <begin position="93"/>
        <end position="157"/>
    </location>
</feature>
<organism evidence="4 5">
    <name type="scientific">Hevea brasiliensis</name>
    <name type="common">Para rubber tree</name>
    <name type="synonym">Siphonia brasiliensis</name>
    <dbReference type="NCBI Taxonomy" id="3981"/>
    <lineage>
        <taxon>Eukaryota</taxon>
        <taxon>Viridiplantae</taxon>
        <taxon>Streptophyta</taxon>
        <taxon>Embryophyta</taxon>
        <taxon>Tracheophyta</taxon>
        <taxon>Spermatophyta</taxon>
        <taxon>Magnoliopsida</taxon>
        <taxon>eudicotyledons</taxon>
        <taxon>Gunneridae</taxon>
        <taxon>Pentapetalae</taxon>
        <taxon>rosids</taxon>
        <taxon>fabids</taxon>
        <taxon>Malpighiales</taxon>
        <taxon>Euphorbiaceae</taxon>
        <taxon>Crotonoideae</taxon>
        <taxon>Micrandreae</taxon>
        <taxon>Hevea</taxon>
    </lineage>
</organism>
<reference evidence="4" key="1">
    <citation type="journal article" date="2023" name="Plant Biotechnol. J.">
        <title>Chromosome-level wild Hevea brasiliensis genome provides new tools for genomic-assisted breeding and valuable loci to elevate rubber yield.</title>
        <authorList>
            <person name="Cheng H."/>
            <person name="Song X."/>
            <person name="Hu Y."/>
            <person name="Wu T."/>
            <person name="Yang Q."/>
            <person name="An Z."/>
            <person name="Feng S."/>
            <person name="Deng Z."/>
            <person name="Wu W."/>
            <person name="Zeng X."/>
            <person name="Tu M."/>
            <person name="Wang X."/>
            <person name="Huang H."/>
        </authorList>
    </citation>
    <scope>NUCLEOTIDE SEQUENCE</scope>
    <source>
        <strain evidence="4">MT/VB/25A 57/8</strain>
    </source>
</reference>
<keyword evidence="2" id="KW-0812">Transmembrane</keyword>
<dbReference type="PANTHER" id="PTHR47726">
    <property type="entry name" value="NAD(P)H-QUINONE OXIDOREDUCTASE SUBUNIT U, CHLOROPLASTIC"/>
    <property type="match status" value="1"/>
</dbReference>
<dbReference type="Proteomes" id="UP001174677">
    <property type="component" value="Chromosome 11"/>
</dbReference>
<sequence>MAVSSTAATVYISRQNFPIPTTRKGAFFSNSITFAARPRRFLIRSSSDGSTEAAATEVEELETSIEAPEGPPSLISALNVERALRGIPITDIDYYGRLGIERGCSFEEVTIAYKNKVEELLNQGLDEEDVRQKMEHLKESYSILSSEEERRMYDWSLARSEKPERYTWPFETDTLTPPTQPPPPQEPEDVEPTRLVGYFLLGWLLLSFVLSIVLNR</sequence>
<comment type="caution">
    <text evidence="4">The sequence shown here is derived from an EMBL/GenBank/DDBJ whole genome shotgun (WGS) entry which is preliminary data.</text>
</comment>
<name>A0ABQ9LJL2_HEVBR</name>
<feature type="transmembrane region" description="Helical" evidence="2">
    <location>
        <begin position="195"/>
        <end position="214"/>
    </location>
</feature>
<evidence type="ECO:0000256" key="1">
    <source>
        <dbReference type="SAM" id="MobiDB-lite"/>
    </source>
</evidence>
<proteinExistence type="predicted"/>
<dbReference type="PROSITE" id="PS50076">
    <property type="entry name" value="DNAJ_2"/>
    <property type="match status" value="1"/>
</dbReference>
<evidence type="ECO:0000313" key="4">
    <source>
        <dbReference type="EMBL" id="KAJ9168166.1"/>
    </source>
</evidence>
<dbReference type="InterPro" id="IPR036869">
    <property type="entry name" value="J_dom_sf"/>
</dbReference>
<protein>
    <recommendedName>
        <fullName evidence="3">J domain-containing protein</fullName>
    </recommendedName>
</protein>
<dbReference type="EMBL" id="JARPOI010000011">
    <property type="protein sequence ID" value="KAJ9168166.1"/>
    <property type="molecule type" value="Genomic_DNA"/>
</dbReference>
<dbReference type="InterPro" id="IPR044199">
    <property type="entry name" value="NdhU_chloroplastic"/>
</dbReference>